<name>A0A267FAS7_9PLAT</name>
<sequence length="181" mass="20291">MNVCHAPLNNSFCHLVYNLRGRESLTLGCGSCDSIKFDKANQLCEKCNSTNCNFLKSNATFPPRFKLLLGKMGECYTFEGNEPTDWKAVNPVKIKCTGTSLDRWCSRAFYVDNGVKKLFIGCDSDCKVAIKGKIRLGRYNETETPRCGFCRLRGQEQYPVLPQPECLEPEPELIYGGGDPP</sequence>
<dbReference type="EMBL" id="NIVC01001201">
    <property type="protein sequence ID" value="PAA70858.1"/>
    <property type="molecule type" value="Genomic_DNA"/>
</dbReference>
<evidence type="ECO:0000313" key="2">
    <source>
        <dbReference type="Proteomes" id="UP000215902"/>
    </source>
</evidence>
<protein>
    <submittedName>
        <fullName evidence="1">Uncharacterized protein</fullName>
    </submittedName>
</protein>
<organism evidence="1 2">
    <name type="scientific">Macrostomum lignano</name>
    <dbReference type="NCBI Taxonomy" id="282301"/>
    <lineage>
        <taxon>Eukaryota</taxon>
        <taxon>Metazoa</taxon>
        <taxon>Spiralia</taxon>
        <taxon>Lophotrochozoa</taxon>
        <taxon>Platyhelminthes</taxon>
        <taxon>Rhabditophora</taxon>
        <taxon>Macrostomorpha</taxon>
        <taxon>Macrostomida</taxon>
        <taxon>Macrostomidae</taxon>
        <taxon>Macrostomum</taxon>
    </lineage>
</organism>
<dbReference type="Proteomes" id="UP000215902">
    <property type="component" value="Unassembled WGS sequence"/>
</dbReference>
<keyword evidence="2" id="KW-1185">Reference proteome</keyword>
<proteinExistence type="predicted"/>
<dbReference type="AlphaFoldDB" id="A0A267FAS7"/>
<reference evidence="1 2" key="1">
    <citation type="submission" date="2017-06" db="EMBL/GenBank/DDBJ databases">
        <title>A platform for efficient transgenesis in Macrostomum lignano, a flatworm model organism for stem cell research.</title>
        <authorList>
            <person name="Berezikov E."/>
        </authorList>
    </citation>
    <scope>NUCLEOTIDE SEQUENCE [LARGE SCALE GENOMIC DNA]</scope>
    <source>
        <strain evidence="1">DV1</strain>
        <tissue evidence="1">Whole organism</tissue>
    </source>
</reference>
<gene>
    <name evidence="1" type="ORF">BOX15_Mlig023739g1</name>
</gene>
<evidence type="ECO:0000313" key="1">
    <source>
        <dbReference type="EMBL" id="PAA70858.1"/>
    </source>
</evidence>
<accession>A0A267FAS7</accession>
<comment type="caution">
    <text evidence="1">The sequence shown here is derived from an EMBL/GenBank/DDBJ whole genome shotgun (WGS) entry which is preliminary data.</text>
</comment>